<dbReference type="EMBL" id="MNCJ02000325">
    <property type="protein sequence ID" value="KAF5784968.1"/>
    <property type="molecule type" value="Genomic_DNA"/>
</dbReference>
<reference evidence="2" key="1">
    <citation type="journal article" date="2017" name="Nature">
        <title>The sunflower genome provides insights into oil metabolism, flowering and Asterid evolution.</title>
        <authorList>
            <person name="Badouin H."/>
            <person name="Gouzy J."/>
            <person name="Grassa C.J."/>
            <person name="Murat F."/>
            <person name="Staton S.E."/>
            <person name="Cottret L."/>
            <person name="Lelandais-Briere C."/>
            <person name="Owens G.L."/>
            <person name="Carrere S."/>
            <person name="Mayjonade B."/>
            <person name="Legrand L."/>
            <person name="Gill N."/>
            <person name="Kane N.C."/>
            <person name="Bowers J.E."/>
            <person name="Hubner S."/>
            <person name="Bellec A."/>
            <person name="Berard A."/>
            <person name="Berges H."/>
            <person name="Blanchet N."/>
            <person name="Boniface M.C."/>
            <person name="Brunel D."/>
            <person name="Catrice O."/>
            <person name="Chaidir N."/>
            <person name="Claudel C."/>
            <person name="Donnadieu C."/>
            <person name="Faraut T."/>
            <person name="Fievet G."/>
            <person name="Helmstetter N."/>
            <person name="King M."/>
            <person name="Knapp S.J."/>
            <person name="Lai Z."/>
            <person name="Le Paslier M.C."/>
            <person name="Lippi Y."/>
            <person name="Lorenzon L."/>
            <person name="Mandel J.R."/>
            <person name="Marage G."/>
            <person name="Marchand G."/>
            <person name="Marquand E."/>
            <person name="Bret-Mestries E."/>
            <person name="Morien E."/>
            <person name="Nambeesan S."/>
            <person name="Nguyen T."/>
            <person name="Pegot-Espagnet P."/>
            <person name="Pouilly N."/>
            <person name="Raftis F."/>
            <person name="Sallet E."/>
            <person name="Schiex T."/>
            <person name="Thomas J."/>
            <person name="Vandecasteele C."/>
            <person name="Vares D."/>
            <person name="Vear F."/>
            <person name="Vautrin S."/>
            <person name="Crespi M."/>
            <person name="Mangin B."/>
            <person name="Burke J.M."/>
            <person name="Salse J."/>
            <person name="Munos S."/>
            <person name="Vincourt P."/>
            <person name="Rieseberg L.H."/>
            <person name="Langlade N.B."/>
        </authorList>
    </citation>
    <scope>NUCLEOTIDE SEQUENCE</scope>
    <source>
        <tissue evidence="2">Leaves</tissue>
    </source>
</reference>
<gene>
    <name evidence="2" type="ORF">HanXRQr2_Chr10g0423041</name>
</gene>
<dbReference type="Proteomes" id="UP000215914">
    <property type="component" value="Unassembled WGS sequence"/>
</dbReference>
<reference evidence="2" key="2">
    <citation type="submission" date="2020-06" db="EMBL/GenBank/DDBJ databases">
        <title>Helianthus annuus Genome sequencing and assembly Release 2.</title>
        <authorList>
            <person name="Gouzy J."/>
            <person name="Langlade N."/>
            <person name="Munos S."/>
        </authorList>
    </citation>
    <scope>NUCLEOTIDE SEQUENCE</scope>
    <source>
        <tissue evidence="2">Leaves</tissue>
    </source>
</reference>
<sequence length="58" mass="6004">MQANCEGRALSPKEDKGGHYCASSGAAGSSRGVTFWCCEEAGRRGGCGRDSCGSPCDW</sequence>
<protein>
    <submittedName>
        <fullName evidence="2">Uncharacterized protein</fullName>
    </submittedName>
</protein>
<feature type="region of interest" description="Disordered" evidence="1">
    <location>
        <begin position="1"/>
        <end position="31"/>
    </location>
</feature>
<comment type="caution">
    <text evidence="2">The sequence shown here is derived from an EMBL/GenBank/DDBJ whole genome shotgun (WGS) entry which is preliminary data.</text>
</comment>
<keyword evidence="3" id="KW-1185">Reference proteome</keyword>
<evidence type="ECO:0000313" key="2">
    <source>
        <dbReference type="EMBL" id="KAF5784968.1"/>
    </source>
</evidence>
<evidence type="ECO:0000256" key="1">
    <source>
        <dbReference type="SAM" id="MobiDB-lite"/>
    </source>
</evidence>
<feature type="compositionally biased region" description="Low complexity" evidence="1">
    <location>
        <begin position="22"/>
        <end position="31"/>
    </location>
</feature>
<organism evidence="2 3">
    <name type="scientific">Helianthus annuus</name>
    <name type="common">Common sunflower</name>
    <dbReference type="NCBI Taxonomy" id="4232"/>
    <lineage>
        <taxon>Eukaryota</taxon>
        <taxon>Viridiplantae</taxon>
        <taxon>Streptophyta</taxon>
        <taxon>Embryophyta</taxon>
        <taxon>Tracheophyta</taxon>
        <taxon>Spermatophyta</taxon>
        <taxon>Magnoliopsida</taxon>
        <taxon>eudicotyledons</taxon>
        <taxon>Gunneridae</taxon>
        <taxon>Pentapetalae</taxon>
        <taxon>asterids</taxon>
        <taxon>campanulids</taxon>
        <taxon>Asterales</taxon>
        <taxon>Asteraceae</taxon>
        <taxon>Asteroideae</taxon>
        <taxon>Heliantheae alliance</taxon>
        <taxon>Heliantheae</taxon>
        <taxon>Helianthus</taxon>
    </lineage>
</organism>
<accession>A0A9K3HUL9</accession>
<dbReference type="Gramene" id="mRNA:HanXRQr2_Chr10g0423041">
    <property type="protein sequence ID" value="mRNA:HanXRQr2_Chr10g0423041"/>
    <property type="gene ID" value="HanXRQr2_Chr10g0423041"/>
</dbReference>
<evidence type="ECO:0000313" key="3">
    <source>
        <dbReference type="Proteomes" id="UP000215914"/>
    </source>
</evidence>
<name>A0A9K3HUL9_HELAN</name>
<dbReference type="AlphaFoldDB" id="A0A9K3HUL9"/>
<proteinExistence type="predicted"/>